<comment type="caution">
    <text evidence="2">The sequence shown here is derived from an EMBL/GenBank/DDBJ whole genome shotgun (WGS) entry which is preliminary data.</text>
</comment>
<gene>
    <name evidence="2" type="ORF">Anas_03676</name>
</gene>
<protein>
    <submittedName>
        <fullName evidence="2">Uncharacterized protein</fullName>
    </submittedName>
</protein>
<reference evidence="2 3" key="1">
    <citation type="journal article" date="2019" name="PLoS Biol.">
        <title>Sex chromosomes control vertical transmission of feminizing Wolbachia symbionts in an isopod.</title>
        <authorList>
            <person name="Becking T."/>
            <person name="Chebbi M.A."/>
            <person name="Giraud I."/>
            <person name="Moumen B."/>
            <person name="Laverre T."/>
            <person name="Caubet Y."/>
            <person name="Peccoud J."/>
            <person name="Gilbert C."/>
            <person name="Cordaux R."/>
        </authorList>
    </citation>
    <scope>NUCLEOTIDE SEQUENCE [LARGE SCALE GENOMIC DNA]</scope>
    <source>
        <strain evidence="2">ANa2</strain>
        <tissue evidence="2">Whole body excluding digestive tract and cuticle</tissue>
    </source>
</reference>
<organism evidence="2 3">
    <name type="scientific">Armadillidium nasatum</name>
    <dbReference type="NCBI Taxonomy" id="96803"/>
    <lineage>
        <taxon>Eukaryota</taxon>
        <taxon>Metazoa</taxon>
        <taxon>Ecdysozoa</taxon>
        <taxon>Arthropoda</taxon>
        <taxon>Crustacea</taxon>
        <taxon>Multicrustacea</taxon>
        <taxon>Malacostraca</taxon>
        <taxon>Eumalacostraca</taxon>
        <taxon>Peracarida</taxon>
        <taxon>Isopoda</taxon>
        <taxon>Oniscidea</taxon>
        <taxon>Crinocheta</taxon>
        <taxon>Armadillidiidae</taxon>
        <taxon>Armadillidium</taxon>
    </lineage>
</organism>
<evidence type="ECO:0000313" key="2">
    <source>
        <dbReference type="EMBL" id="KAB7497986.1"/>
    </source>
</evidence>
<dbReference type="Proteomes" id="UP000326759">
    <property type="component" value="Unassembled WGS sequence"/>
</dbReference>
<feature type="compositionally biased region" description="Basic and acidic residues" evidence="1">
    <location>
        <begin position="94"/>
        <end position="107"/>
    </location>
</feature>
<keyword evidence="3" id="KW-1185">Reference proteome</keyword>
<sequence length="107" mass="12222">VLWTALSLALGVERRGELIRGLPCITRFNQLFCRKIKLNILLTKIKRLIRRMHGEFISLSVIADNSSKEAGDDNPYVNLIRSKRQTGGPGPLPKSERRSKENYKTMQ</sequence>
<dbReference type="EMBL" id="SEYY01019700">
    <property type="protein sequence ID" value="KAB7497986.1"/>
    <property type="molecule type" value="Genomic_DNA"/>
</dbReference>
<dbReference type="OrthoDB" id="6630583at2759"/>
<dbReference type="AlphaFoldDB" id="A0A5N5SUT8"/>
<evidence type="ECO:0000313" key="3">
    <source>
        <dbReference type="Proteomes" id="UP000326759"/>
    </source>
</evidence>
<evidence type="ECO:0000256" key="1">
    <source>
        <dbReference type="SAM" id="MobiDB-lite"/>
    </source>
</evidence>
<feature type="non-terminal residue" evidence="2">
    <location>
        <position position="1"/>
    </location>
</feature>
<accession>A0A5N5SUT8</accession>
<name>A0A5N5SUT8_9CRUS</name>
<proteinExistence type="predicted"/>
<feature type="region of interest" description="Disordered" evidence="1">
    <location>
        <begin position="80"/>
        <end position="107"/>
    </location>
</feature>